<feature type="domain" description="DUF4140" evidence="3">
    <location>
        <begin position="36"/>
        <end position="113"/>
    </location>
</feature>
<protein>
    <recommendedName>
        <fullName evidence="6">DUF4139 domain-containing protein</fullName>
    </recommendedName>
</protein>
<keyword evidence="5" id="KW-1185">Reference proteome</keyword>
<organism evidence="4 5">
    <name type="scientific">Agaricus bisporus var. burnettii (strain JB137-S8 / ATCC MYA-4627 / FGSC 10392)</name>
    <name type="common">White button mushroom</name>
    <dbReference type="NCBI Taxonomy" id="597362"/>
    <lineage>
        <taxon>Eukaryota</taxon>
        <taxon>Fungi</taxon>
        <taxon>Dikarya</taxon>
        <taxon>Basidiomycota</taxon>
        <taxon>Agaricomycotina</taxon>
        <taxon>Agaricomycetes</taxon>
        <taxon>Agaricomycetidae</taxon>
        <taxon>Agaricales</taxon>
        <taxon>Agaricineae</taxon>
        <taxon>Agaricaceae</taxon>
        <taxon>Agaricus</taxon>
    </lineage>
</organism>
<dbReference type="InterPro" id="IPR025554">
    <property type="entry name" value="DUF4140"/>
</dbReference>
<evidence type="ECO:0000313" key="4">
    <source>
        <dbReference type="EMBL" id="EKM75503.1"/>
    </source>
</evidence>
<dbReference type="OMA" id="CRINNTK"/>
<proteinExistence type="predicted"/>
<feature type="region of interest" description="Disordered" evidence="1">
    <location>
        <begin position="290"/>
        <end position="310"/>
    </location>
</feature>
<dbReference type="HOGENOM" id="CLU_010457_2_0_1"/>
<dbReference type="Proteomes" id="UP000008493">
    <property type="component" value="Unassembled WGS sequence"/>
</dbReference>
<dbReference type="KEGG" id="abp:AGABI1DRAFT102901"/>
<sequence length="534" mass="58352">MSTSKIVRSSEVHYVELDSVRDSRITNVNLYTSLAEIRHGFNQVTITGLPNTLDQNSLRVEGISTSIQDVITTDVSPSPENIVSDTVKELLNNREETGKAVLRCKLEAKYLENYFSTLNVKDVAVVDLSGILENYRATAAELDGRIDGLIHDLDIIDSKLADEKKRGPVGQADSKGSVKITVVILAESQGDAEFNIVYGVSKAHWNAFYDIRVNTRDEQKPVELAYKASISQNTGEKDVGLTLETAEPTFGGKIPRLHPWIVYRPTSENSTLKDSTFGSSFGGFSSLGGSISKTSEGSRAPHTEAEKMGHGEEHHANIIATFTIEGKMHIPCDGATHSASMMTLNLDSKAYWVAVPKREARAHVRAKIKNASEYPLLGGPAHVYVDGSFIASMELPVVCPGEYFDCPLGKSTTQTFTQRTTIINMKTSAIEGLRVYDQFPVSEDPRVSVKYISPGLRSEPTETTSGEIKVLDKVKGTAGICARWSGADEIDVNCETFGKDGKFEWICAIPSQGKIELQSQFEVTAPLHSQIVGL</sequence>
<dbReference type="InterPro" id="IPR037291">
    <property type="entry name" value="DUF4139"/>
</dbReference>
<dbReference type="Pfam" id="PF13598">
    <property type="entry name" value="DUF4139"/>
    <property type="match status" value="1"/>
</dbReference>
<dbReference type="InParanoid" id="K5WXF9"/>
<reference evidence="5" key="1">
    <citation type="journal article" date="2012" name="Proc. Natl. Acad. Sci. U.S.A.">
        <title>Genome sequence of the button mushroom Agaricus bisporus reveals mechanisms governing adaptation to a humic-rich ecological niche.</title>
        <authorList>
            <person name="Morin E."/>
            <person name="Kohler A."/>
            <person name="Baker A.R."/>
            <person name="Foulongne-Oriol M."/>
            <person name="Lombard V."/>
            <person name="Nagy L.G."/>
            <person name="Ohm R.A."/>
            <person name="Patyshakuliyeva A."/>
            <person name="Brun A."/>
            <person name="Aerts A.L."/>
            <person name="Bailey A.M."/>
            <person name="Billette C."/>
            <person name="Coutinho P.M."/>
            <person name="Deakin G."/>
            <person name="Doddapaneni H."/>
            <person name="Floudas D."/>
            <person name="Grimwood J."/>
            <person name="Hilden K."/>
            <person name="Kuees U."/>
            <person name="LaButti K.M."/>
            <person name="Lapidus A."/>
            <person name="Lindquist E.A."/>
            <person name="Lucas S.M."/>
            <person name="Murat C."/>
            <person name="Riley R.W."/>
            <person name="Salamov A.A."/>
            <person name="Schmutz J."/>
            <person name="Subramanian V."/>
            <person name="Woesten H.A.B."/>
            <person name="Xu J."/>
            <person name="Eastwood D.C."/>
            <person name="Foster G.D."/>
            <person name="Sonnenberg A.S."/>
            <person name="Cullen D."/>
            <person name="de Vries R.P."/>
            <person name="Lundell T."/>
            <person name="Hibbett D.S."/>
            <person name="Henrissat B."/>
            <person name="Burton K.S."/>
            <person name="Kerrigan R.W."/>
            <person name="Challen M.P."/>
            <person name="Grigoriev I.V."/>
            <person name="Martin F."/>
        </authorList>
    </citation>
    <scope>NUCLEOTIDE SEQUENCE [LARGE SCALE GENOMIC DNA]</scope>
    <source>
        <strain evidence="5">JB137-S8 / ATCC MYA-4627 / FGSC 10392</strain>
    </source>
</reference>
<dbReference type="InterPro" id="IPR011935">
    <property type="entry name" value="CHP02231"/>
</dbReference>
<dbReference type="AlphaFoldDB" id="K5WXF9"/>
<dbReference type="eggNOG" id="ENOG502QWQ0">
    <property type="taxonomic scope" value="Eukaryota"/>
</dbReference>
<accession>K5WXF9</accession>
<evidence type="ECO:0000259" key="3">
    <source>
        <dbReference type="Pfam" id="PF13600"/>
    </source>
</evidence>
<dbReference type="GeneID" id="18821872"/>
<dbReference type="PANTHER" id="PTHR31005">
    <property type="entry name" value="DUF4139 DOMAIN-CONTAINING PROTEIN"/>
    <property type="match status" value="1"/>
</dbReference>
<dbReference type="RefSeq" id="XP_007333850.1">
    <property type="nucleotide sequence ID" value="XM_007333788.1"/>
</dbReference>
<evidence type="ECO:0008006" key="6">
    <source>
        <dbReference type="Google" id="ProtNLM"/>
    </source>
</evidence>
<dbReference type="Pfam" id="PF13600">
    <property type="entry name" value="DUF4140"/>
    <property type="match status" value="1"/>
</dbReference>
<gene>
    <name evidence="4" type="ORF">AGABI1DRAFT_102901</name>
</gene>
<evidence type="ECO:0000259" key="2">
    <source>
        <dbReference type="Pfam" id="PF13598"/>
    </source>
</evidence>
<dbReference type="NCBIfam" id="TIGR02231">
    <property type="entry name" value="mucoidy inhibitor MuiA family protein"/>
    <property type="match status" value="1"/>
</dbReference>
<name>K5WXF9_AGABU</name>
<feature type="domain" description="DUF4139" evidence="2">
    <location>
        <begin position="195"/>
        <end position="526"/>
    </location>
</feature>
<dbReference type="OrthoDB" id="10068793at2759"/>
<feature type="compositionally biased region" description="Basic and acidic residues" evidence="1">
    <location>
        <begin position="299"/>
        <end position="310"/>
    </location>
</feature>
<evidence type="ECO:0000256" key="1">
    <source>
        <dbReference type="SAM" id="MobiDB-lite"/>
    </source>
</evidence>
<dbReference type="PANTHER" id="PTHR31005:SF8">
    <property type="entry name" value="DUF4139 DOMAIN-CONTAINING PROTEIN"/>
    <property type="match status" value="1"/>
</dbReference>
<evidence type="ECO:0000313" key="5">
    <source>
        <dbReference type="Proteomes" id="UP000008493"/>
    </source>
</evidence>
<dbReference type="EMBL" id="JH971412">
    <property type="protein sequence ID" value="EKM75503.1"/>
    <property type="molecule type" value="Genomic_DNA"/>
</dbReference>